<keyword evidence="2" id="KW-1133">Transmembrane helix</keyword>
<evidence type="ECO:0000256" key="1">
    <source>
        <dbReference type="ARBA" id="ARBA00007430"/>
    </source>
</evidence>
<sequence>MEKEGKVKALFLMSLDTLIIVNSYILAFIIRFNFDFIMDERNGLILFLPVIVIIYLMMLSIFKMYKSIWTIVGIDEVAFGLIACLIATGIILITSTIISSIYYIDHITVLLAGLFIMIFTIGIRVSFRIYRRMISHGRVLLNSSNISNLEKILIIGAGSCGQLIIEEVRKQNPIKQKVIGVIDDNPSKIGTYLRGIKILGNRNKIIAISEEKNVDLILIAMPSVDGKVKKEIIEICQSTRAKVKIIPGMYELIGGKVSLNRMRDIDLRDLLGREEVILDKQGIKDYIENKVVMVTGGGGSIGSELCRQIAKFSPKLLLILDIYENNAYELENEIISNFKNLKEKVLIASVREEKRLENIFNEYKPQVIFHAAAHKHVPLMERNPEEAIKNNVIGTLNVAECAHKYGAERFVLISTDKAVNPTNVMGASKRMCEMIIQAIDKNSNTEFVAVRFGNVLGSNGSVIPLFKKQIAKGGPVTLTHKKITRYFMLIPEAAQLVLQAGAYAKGGEIFVLDMGNPVLIYDLAKDLIKLSGFEPEIDIKIEITGLRPGEKLYEELLMDEEGLRKTSHEKIFIAKPGEYDFEMLKLGVNALKKIADLGDVETLKTALQFIVKTYKRLDTENNSVFNEVALHEASEAI</sequence>
<dbReference type="InterPro" id="IPR051203">
    <property type="entry name" value="Polysaccharide_Synthase-Rel"/>
</dbReference>
<evidence type="ECO:0000313" key="5">
    <source>
        <dbReference type="Proteomes" id="UP000005358"/>
    </source>
</evidence>
<dbReference type="Gene3D" id="3.40.50.720">
    <property type="entry name" value="NAD(P)-binding Rossmann-like Domain"/>
    <property type="match status" value="2"/>
</dbReference>
<reference evidence="4 5" key="1">
    <citation type="journal article" date="2012" name="PLoS ONE">
        <title>Genome Sequencing and Analysis of a Type A Clostridium perfringens Isolate from a Case of Bovine Clostridial Abomasitis.</title>
        <authorList>
            <person name="Nowell V.J."/>
            <person name="Kropinski A.M."/>
            <person name="Songer J.G."/>
            <person name="Macinnes J.I."/>
            <person name="Parreira V.R."/>
            <person name="Prescott J.F."/>
        </authorList>
    </citation>
    <scope>NUCLEOTIDE SEQUENCE [LARGE SCALE GENOMIC DNA]</scope>
    <source>
        <strain evidence="4 5">F262</strain>
    </source>
</reference>
<evidence type="ECO:0000259" key="3">
    <source>
        <dbReference type="Pfam" id="PF02719"/>
    </source>
</evidence>
<dbReference type="PANTHER" id="PTHR43318:SF1">
    <property type="entry name" value="POLYSACCHARIDE BIOSYNTHESIS PROTEIN EPSC-RELATED"/>
    <property type="match status" value="1"/>
</dbReference>
<comment type="caution">
    <text evidence="4">The sequence shown here is derived from an EMBL/GenBank/DDBJ whole genome shotgun (WGS) entry which is preliminary data.</text>
</comment>
<dbReference type="CDD" id="cd05237">
    <property type="entry name" value="UDP_invert_4-6DH_SDR_e"/>
    <property type="match status" value="1"/>
</dbReference>
<dbReference type="Pfam" id="PF02719">
    <property type="entry name" value="Polysacc_synt_2"/>
    <property type="match status" value="1"/>
</dbReference>
<dbReference type="InterPro" id="IPR003869">
    <property type="entry name" value="Polysac_CapD-like"/>
</dbReference>
<evidence type="ECO:0000256" key="2">
    <source>
        <dbReference type="SAM" id="Phobius"/>
    </source>
</evidence>
<evidence type="ECO:0000313" key="4">
    <source>
        <dbReference type="EMBL" id="EIA18193.1"/>
    </source>
</evidence>
<dbReference type="RefSeq" id="WP_003478846.1">
    <property type="nucleotide sequence ID" value="NZ_CM001477.1"/>
</dbReference>
<feature type="transmembrane region" description="Helical" evidence="2">
    <location>
        <begin position="77"/>
        <end position="103"/>
    </location>
</feature>
<dbReference type="Proteomes" id="UP000005358">
    <property type="component" value="Chromosome"/>
</dbReference>
<name>A0AAV3FFQ1_CLOPF</name>
<dbReference type="AlphaFoldDB" id="A0AAV3FFQ1"/>
<dbReference type="PANTHER" id="PTHR43318">
    <property type="entry name" value="UDP-N-ACETYLGLUCOSAMINE 4,6-DEHYDRATASE"/>
    <property type="match status" value="1"/>
</dbReference>
<dbReference type="InterPro" id="IPR036291">
    <property type="entry name" value="NAD(P)-bd_dom_sf"/>
</dbReference>
<feature type="transmembrane region" description="Helical" evidence="2">
    <location>
        <begin position="9"/>
        <end position="32"/>
    </location>
</feature>
<feature type="transmembrane region" description="Helical" evidence="2">
    <location>
        <begin position="44"/>
        <end position="65"/>
    </location>
</feature>
<keyword evidence="2" id="KW-0812">Transmembrane</keyword>
<feature type="transmembrane region" description="Helical" evidence="2">
    <location>
        <begin position="109"/>
        <end position="127"/>
    </location>
</feature>
<proteinExistence type="inferred from homology"/>
<dbReference type="SUPFAM" id="SSF51735">
    <property type="entry name" value="NAD(P)-binding Rossmann-fold domains"/>
    <property type="match status" value="2"/>
</dbReference>
<comment type="similarity">
    <text evidence="1">Belongs to the polysaccharide synthase family.</text>
</comment>
<gene>
    <name evidence="4" type="ORF">HA1_02322</name>
</gene>
<feature type="domain" description="Polysaccharide biosynthesis protein CapD-like" evidence="3">
    <location>
        <begin position="292"/>
        <end position="575"/>
    </location>
</feature>
<accession>A0AAV3FFQ1</accession>
<keyword evidence="2" id="KW-0472">Membrane</keyword>
<dbReference type="EMBL" id="AFES01000013">
    <property type="protein sequence ID" value="EIA18193.1"/>
    <property type="molecule type" value="Genomic_DNA"/>
</dbReference>
<dbReference type="Pfam" id="PF13727">
    <property type="entry name" value="CoA_binding_3"/>
    <property type="match status" value="1"/>
</dbReference>
<protein>
    <submittedName>
        <fullName evidence="4">Capsular polysaccharide biosynthesis protein</fullName>
    </submittedName>
</protein>
<organism evidence="4 5">
    <name type="scientific">Clostridium perfringens F262</name>
    <dbReference type="NCBI Taxonomy" id="883064"/>
    <lineage>
        <taxon>Bacteria</taxon>
        <taxon>Bacillati</taxon>
        <taxon>Bacillota</taxon>
        <taxon>Clostridia</taxon>
        <taxon>Eubacteriales</taxon>
        <taxon>Clostridiaceae</taxon>
        <taxon>Clostridium</taxon>
    </lineage>
</organism>